<evidence type="ECO:0000313" key="8">
    <source>
        <dbReference type="EMBL" id="JAD42475.1"/>
    </source>
</evidence>
<protein>
    <recommendedName>
        <fullName evidence="1">DNA-directed RNA polymerase</fullName>
        <ecNumber evidence="1">2.7.7.6</ecNumber>
    </recommendedName>
</protein>
<dbReference type="GO" id="GO:0003899">
    <property type="term" value="F:DNA-directed RNA polymerase activity"/>
    <property type="evidence" value="ECO:0007669"/>
    <property type="project" value="UniProtKB-EC"/>
</dbReference>
<dbReference type="EC" id="2.7.7.6" evidence="1"/>
<evidence type="ECO:0000259" key="7">
    <source>
        <dbReference type="Pfam" id="PF04983"/>
    </source>
</evidence>
<keyword evidence="5" id="KW-0804">Transcription</keyword>
<dbReference type="Gene3D" id="1.10.274.100">
    <property type="entry name" value="RNA polymerase Rpb1, domain 3"/>
    <property type="match status" value="1"/>
</dbReference>
<evidence type="ECO:0000256" key="2">
    <source>
        <dbReference type="ARBA" id="ARBA00022478"/>
    </source>
</evidence>
<dbReference type="GO" id="GO:0000428">
    <property type="term" value="C:DNA-directed RNA polymerase complex"/>
    <property type="evidence" value="ECO:0007669"/>
    <property type="project" value="UniProtKB-KW"/>
</dbReference>
<keyword evidence="3" id="KW-0808">Transferase</keyword>
<proteinExistence type="predicted"/>
<dbReference type="SUPFAM" id="SSF64484">
    <property type="entry name" value="beta and beta-prime subunits of DNA dependent RNA-polymerase"/>
    <property type="match status" value="1"/>
</dbReference>
<accession>A0A0A9A0D5</accession>
<evidence type="ECO:0000256" key="4">
    <source>
        <dbReference type="ARBA" id="ARBA00022695"/>
    </source>
</evidence>
<dbReference type="InterPro" id="IPR042102">
    <property type="entry name" value="RNA_pol_Rpb1_3_sf"/>
</dbReference>
<name>A0A0A9A0D5_ARUDO</name>
<dbReference type="AlphaFoldDB" id="A0A0A9A0D5"/>
<dbReference type="PANTHER" id="PTHR19376:SF51">
    <property type="entry name" value="DNA-DIRECTED RNA POLYMERASE V SUBUNIT 1"/>
    <property type="match status" value="1"/>
</dbReference>
<comment type="catalytic activity">
    <reaction evidence="6">
        <text>RNA(n) + a ribonucleoside 5'-triphosphate = RNA(n+1) + diphosphate</text>
        <dbReference type="Rhea" id="RHEA:21248"/>
        <dbReference type="Rhea" id="RHEA-COMP:14527"/>
        <dbReference type="Rhea" id="RHEA-COMP:17342"/>
        <dbReference type="ChEBI" id="CHEBI:33019"/>
        <dbReference type="ChEBI" id="CHEBI:61557"/>
        <dbReference type="ChEBI" id="CHEBI:140395"/>
        <dbReference type="EC" id="2.7.7.6"/>
    </reaction>
</comment>
<sequence length="205" mass="22672">MSSRTMLRKESANQLAMFVSFSLPGPAVVKSIPSWTIAQIVQGALPAELTCQGDKHLVRDSSVIKLNLDKESVQDSFSDLLSSILCEKGPGEALQFLNVLQPLLMEFLLVDGFSVSLQDFSVPKALLEEAWENIQKQSLILEQSRNSKKQFVEMRVENNLKGVKQQISDFVVKCSDLGLLIDPKKGLCNDKGGPATWFCWPATLS</sequence>
<keyword evidence="4" id="KW-0548">Nucleotidyltransferase</keyword>
<dbReference type="Pfam" id="PF04983">
    <property type="entry name" value="RNA_pol_Rpb1_3"/>
    <property type="match status" value="1"/>
</dbReference>
<reference evidence="8" key="1">
    <citation type="submission" date="2014-09" db="EMBL/GenBank/DDBJ databases">
        <authorList>
            <person name="Magalhaes I.L.F."/>
            <person name="Oliveira U."/>
            <person name="Santos F.R."/>
            <person name="Vidigal T.H.D.A."/>
            <person name="Brescovit A.D."/>
            <person name="Santos A.J."/>
        </authorList>
    </citation>
    <scope>NUCLEOTIDE SEQUENCE</scope>
    <source>
        <tissue evidence="8">Shoot tissue taken approximately 20 cm above the soil surface</tissue>
    </source>
</reference>
<feature type="domain" description="RNA polymerase Rpb1" evidence="7">
    <location>
        <begin position="4"/>
        <end position="119"/>
    </location>
</feature>
<keyword evidence="2" id="KW-0240">DNA-directed RNA polymerase</keyword>
<organism evidence="8">
    <name type="scientific">Arundo donax</name>
    <name type="common">Giant reed</name>
    <name type="synonym">Donax arundinaceus</name>
    <dbReference type="NCBI Taxonomy" id="35708"/>
    <lineage>
        <taxon>Eukaryota</taxon>
        <taxon>Viridiplantae</taxon>
        <taxon>Streptophyta</taxon>
        <taxon>Embryophyta</taxon>
        <taxon>Tracheophyta</taxon>
        <taxon>Spermatophyta</taxon>
        <taxon>Magnoliopsida</taxon>
        <taxon>Liliopsida</taxon>
        <taxon>Poales</taxon>
        <taxon>Poaceae</taxon>
        <taxon>PACMAD clade</taxon>
        <taxon>Arundinoideae</taxon>
        <taxon>Arundineae</taxon>
        <taxon>Arundo</taxon>
    </lineage>
</organism>
<dbReference type="GO" id="GO:0003677">
    <property type="term" value="F:DNA binding"/>
    <property type="evidence" value="ECO:0007669"/>
    <property type="project" value="InterPro"/>
</dbReference>
<dbReference type="PANTHER" id="PTHR19376">
    <property type="entry name" value="DNA-DIRECTED RNA POLYMERASE"/>
    <property type="match status" value="1"/>
</dbReference>
<evidence type="ECO:0000256" key="6">
    <source>
        <dbReference type="ARBA" id="ARBA00048552"/>
    </source>
</evidence>
<dbReference type="GO" id="GO:0006351">
    <property type="term" value="P:DNA-templated transcription"/>
    <property type="evidence" value="ECO:0007669"/>
    <property type="project" value="InterPro"/>
</dbReference>
<dbReference type="EMBL" id="GBRH01255420">
    <property type="protein sequence ID" value="JAD42475.1"/>
    <property type="molecule type" value="Transcribed_RNA"/>
</dbReference>
<dbReference type="InterPro" id="IPR045867">
    <property type="entry name" value="DNA-dir_RpoC_beta_prime"/>
</dbReference>
<evidence type="ECO:0000256" key="5">
    <source>
        <dbReference type="ARBA" id="ARBA00023163"/>
    </source>
</evidence>
<evidence type="ECO:0000256" key="1">
    <source>
        <dbReference type="ARBA" id="ARBA00012418"/>
    </source>
</evidence>
<evidence type="ECO:0000256" key="3">
    <source>
        <dbReference type="ARBA" id="ARBA00022679"/>
    </source>
</evidence>
<reference evidence="8" key="2">
    <citation type="journal article" date="2015" name="Data Brief">
        <title>Shoot transcriptome of the giant reed, Arundo donax.</title>
        <authorList>
            <person name="Barrero R.A."/>
            <person name="Guerrero F.D."/>
            <person name="Moolhuijzen P."/>
            <person name="Goolsby J.A."/>
            <person name="Tidwell J."/>
            <person name="Bellgard S.E."/>
            <person name="Bellgard M.I."/>
        </authorList>
    </citation>
    <scope>NUCLEOTIDE SEQUENCE</scope>
    <source>
        <tissue evidence="8">Shoot tissue taken approximately 20 cm above the soil surface</tissue>
    </source>
</reference>
<dbReference type="InterPro" id="IPR007066">
    <property type="entry name" value="RNA_pol_Rpb1_3"/>
</dbReference>